<dbReference type="InterPro" id="IPR038717">
    <property type="entry name" value="Tc1-like_DDE_dom"/>
</dbReference>
<proteinExistence type="predicted"/>
<name>A0A8C2PYW2_CYPCA</name>
<evidence type="ECO:0000313" key="3">
    <source>
        <dbReference type="Ensembl" id="ENSCCRP00020093265.1"/>
    </source>
</evidence>
<dbReference type="PANTHER" id="PTHR47326">
    <property type="entry name" value="TRANSPOSABLE ELEMENT TC3 TRANSPOSASE-LIKE PROTEIN"/>
    <property type="match status" value="1"/>
</dbReference>
<protein>
    <recommendedName>
        <fullName evidence="5">Tc1-like transposase DDE domain-containing protein</fullName>
    </recommendedName>
</protein>
<dbReference type="Gene3D" id="1.10.10.10">
    <property type="entry name" value="Winged helix-like DNA-binding domain superfamily/Winged helix DNA-binding domain"/>
    <property type="match status" value="1"/>
</dbReference>
<feature type="domain" description="Tc1-like transposase DDE" evidence="2">
    <location>
        <begin position="167"/>
        <end position="308"/>
    </location>
</feature>
<dbReference type="Pfam" id="PF13358">
    <property type="entry name" value="DDE_3"/>
    <property type="match status" value="1"/>
</dbReference>
<organism evidence="3 4">
    <name type="scientific">Cyprinus carpio</name>
    <name type="common">Common carp</name>
    <dbReference type="NCBI Taxonomy" id="7962"/>
    <lineage>
        <taxon>Eukaryota</taxon>
        <taxon>Metazoa</taxon>
        <taxon>Chordata</taxon>
        <taxon>Craniata</taxon>
        <taxon>Vertebrata</taxon>
        <taxon>Euteleostomi</taxon>
        <taxon>Actinopterygii</taxon>
        <taxon>Neopterygii</taxon>
        <taxon>Teleostei</taxon>
        <taxon>Ostariophysi</taxon>
        <taxon>Cypriniformes</taxon>
        <taxon>Cyprinidae</taxon>
        <taxon>Cyprininae</taxon>
        <taxon>Cyprinus</taxon>
    </lineage>
</organism>
<dbReference type="SUPFAM" id="SSF46689">
    <property type="entry name" value="Homeodomain-like"/>
    <property type="match status" value="1"/>
</dbReference>
<evidence type="ECO:0008006" key="5">
    <source>
        <dbReference type="Google" id="ProtNLM"/>
    </source>
</evidence>
<accession>A0A8C2PYW2</accession>
<dbReference type="PANTHER" id="PTHR47326:SF1">
    <property type="entry name" value="HTH PSQ-TYPE DOMAIN-CONTAINING PROTEIN"/>
    <property type="match status" value="1"/>
</dbReference>
<dbReference type="AlphaFoldDB" id="A0A8C2PYW2"/>
<dbReference type="GO" id="GO:0003677">
    <property type="term" value="F:DNA binding"/>
    <property type="evidence" value="ECO:0007669"/>
    <property type="project" value="InterPro"/>
</dbReference>
<feature type="domain" description="Transposase Tc1-like" evidence="1">
    <location>
        <begin position="104"/>
        <end position="161"/>
    </location>
</feature>
<evidence type="ECO:0000259" key="2">
    <source>
        <dbReference type="Pfam" id="PF13358"/>
    </source>
</evidence>
<dbReference type="Proteomes" id="UP000694701">
    <property type="component" value="Unplaced"/>
</dbReference>
<dbReference type="InterPro" id="IPR036397">
    <property type="entry name" value="RNaseH_sf"/>
</dbReference>
<dbReference type="Ensembl" id="ENSCCRT00020101935.1">
    <property type="protein sequence ID" value="ENSCCRP00020093265.1"/>
    <property type="gene ID" value="ENSCCRG00020042713.1"/>
</dbReference>
<dbReference type="InterPro" id="IPR036388">
    <property type="entry name" value="WH-like_DNA-bd_sf"/>
</dbReference>
<dbReference type="GO" id="GO:0015074">
    <property type="term" value="P:DNA integration"/>
    <property type="evidence" value="ECO:0007669"/>
    <property type="project" value="InterPro"/>
</dbReference>
<dbReference type="Pfam" id="PF01498">
    <property type="entry name" value="HTH_Tnp_Tc3_2"/>
    <property type="match status" value="1"/>
</dbReference>
<dbReference type="GO" id="GO:0006313">
    <property type="term" value="P:DNA transposition"/>
    <property type="evidence" value="ECO:0007669"/>
    <property type="project" value="InterPro"/>
</dbReference>
<reference evidence="3" key="1">
    <citation type="submission" date="2025-08" db="UniProtKB">
        <authorList>
            <consortium name="Ensembl"/>
        </authorList>
    </citation>
    <scope>IDENTIFICATION</scope>
</reference>
<dbReference type="InterPro" id="IPR002492">
    <property type="entry name" value="Transposase_Tc1-like"/>
</dbReference>
<sequence>MGDYRGHHRNAGLDVLSKSESCEDKTKKKFQSSSVGYTIMGKTAELTVVLKTTIDTLHKEGKTQKVIAKEAGCSQSSLSKHISREAKGRKRCDRKKCTSNRDNRTLERIVKRNPFKNVGEIHKEWTAAGVSASRTTTHRRMQDMGFSCRIPCVKPLLNNRQLDCSKVMFSDESKNQGPRVWRKRGEAHNPCCLRSSVKFPQSVMVWGVMSSAGVGPLCFLRSKVNAAVYQEVLEHFMLPAADQLYGDADLIFQQDLAPAHSAKATSTWFKDHGIPILNWPANSPDLNPTENLWGIVKRKMRYARPKNAEKS</sequence>
<dbReference type="InterPro" id="IPR009057">
    <property type="entry name" value="Homeodomain-like_sf"/>
</dbReference>
<evidence type="ECO:0000313" key="4">
    <source>
        <dbReference type="Proteomes" id="UP000694701"/>
    </source>
</evidence>
<dbReference type="Gene3D" id="3.30.420.10">
    <property type="entry name" value="Ribonuclease H-like superfamily/Ribonuclease H"/>
    <property type="match status" value="1"/>
</dbReference>
<evidence type="ECO:0000259" key="1">
    <source>
        <dbReference type="Pfam" id="PF01498"/>
    </source>
</evidence>